<comment type="caution">
    <text evidence="4">The sequence shown here is derived from an EMBL/GenBank/DDBJ whole genome shotgun (WGS) entry which is preliminary data.</text>
</comment>
<dbReference type="EMBL" id="LKEB01000011">
    <property type="protein sequence ID" value="ROW14909.1"/>
    <property type="molecule type" value="Genomic_DNA"/>
</dbReference>
<name>A0A423XFC8_9PEZI</name>
<dbReference type="PANTHER" id="PTHR38111:SF6">
    <property type="entry name" value="FINGER DOMAIN PROTEIN, PUTATIVE (AFU_ORTHOLOGUE AFUA_8G01940)-RELATED"/>
    <property type="match status" value="1"/>
</dbReference>
<dbReference type="InterPro" id="IPR053178">
    <property type="entry name" value="Osmoadaptation_assoc"/>
</dbReference>
<dbReference type="SUPFAM" id="SSF57701">
    <property type="entry name" value="Zn2/Cys6 DNA-binding domain"/>
    <property type="match status" value="1"/>
</dbReference>
<keyword evidence="1" id="KW-0539">Nucleus</keyword>
<dbReference type="InParanoid" id="A0A423XFC8"/>
<sequence length="533" mass="59474">MVGVPRSKGCSLCVKRRIKCDQEQPACSNCIKYGAECPGYEKGRKFVTYQHTVRPKGQKQRGSHETQLNFSSDSQPGPSTGSTIPSEGDYPVSRVLARQASTLASAFHGTSQIPSSLRESAIPYMHNMMGELFKHHPREDLVYTSPWFTSLLDNLGRSPVLDTSMAAYLLQLVGKSNHDEGELSRSRDLYGQSLYGLQRALNHPVAWKSTETLAATMICCSFELTAGTTNSLSWMTHASGVSKLIEQRGSRAFSTPVERTLLRGFRPLISIQCLFTRVDNFLDKPKWQKLSASLSAEAFEEGRKGTTKAVGVLTKYWATHHDRYWILLAKVPPVTRAAHRIREDRKHGITPDPAKVDRLAQQAGRLRSEYLEWHDAALSAGSITQPVDVLSQDPDSPFVTVIKFTNPWVGSVHLGYWGTMLVIQEALNLCQVGQERPYDESNQELALNILLSLEHVGSGMQGPYRVAYSLRIAYEFVDPSLQRWVDSGLEKYSRHFAALAPETYPQPHRSTSLLFHEHADAQVRQQPTTASAS</sequence>
<accession>A0A423XFC8</accession>
<dbReference type="GO" id="GO:0008270">
    <property type="term" value="F:zinc ion binding"/>
    <property type="evidence" value="ECO:0007669"/>
    <property type="project" value="InterPro"/>
</dbReference>
<keyword evidence="5" id="KW-1185">Reference proteome</keyword>
<evidence type="ECO:0000256" key="2">
    <source>
        <dbReference type="SAM" id="MobiDB-lite"/>
    </source>
</evidence>
<evidence type="ECO:0000313" key="4">
    <source>
        <dbReference type="EMBL" id="ROW14909.1"/>
    </source>
</evidence>
<dbReference type="Pfam" id="PF11951">
    <property type="entry name" value="Fungal_trans_2"/>
    <property type="match status" value="1"/>
</dbReference>
<dbReference type="InterPro" id="IPR021858">
    <property type="entry name" value="Fun_TF"/>
</dbReference>
<feature type="domain" description="Zn(2)-C6 fungal-type" evidence="3">
    <location>
        <begin position="9"/>
        <end position="37"/>
    </location>
</feature>
<feature type="compositionally biased region" description="Polar residues" evidence="2">
    <location>
        <begin position="65"/>
        <end position="85"/>
    </location>
</feature>
<evidence type="ECO:0000313" key="5">
    <source>
        <dbReference type="Proteomes" id="UP000285146"/>
    </source>
</evidence>
<dbReference type="Gene3D" id="4.10.240.10">
    <property type="entry name" value="Zn(2)-C6 fungal-type DNA-binding domain"/>
    <property type="match status" value="1"/>
</dbReference>
<dbReference type="InterPro" id="IPR001138">
    <property type="entry name" value="Zn2Cys6_DnaBD"/>
</dbReference>
<reference evidence="4 5" key="1">
    <citation type="submission" date="2015-09" db="EMBL/GenBank/DDBJ databases">
        <title>Host preference determinants of Valsa canker pathogens revealed by comparative genomics.</title>
        <authorList>
            <person name="Yin Z."/>
            <person name="Huang L."/>
        </authorList>
    </citation>
    <scope>NUCLEOTIDE SEQUENCE [LARGE SCALE GENOMIC DNA]</scope>
    <source>
        <strain evidence="4 5">SXYLt</strain>
    </source>
</reference>
<protein>
    <recommendedName>
        <fullName evidence="3">Zn(2)-C6 fungal-type domain-containing protein</fullName>
    </recommendedName>
</protein>
<evidence type="ECO:0000256" key="1">
    <source>
        <dbReference type="ARBA" id="ARBA00023242"/>
    </source>
</evidence>
<dbReference type="InterPro" id="IPR036864">
    <property type="entry name" value="Zn2-C6_fun-type_DNA-bd_sf"/>
</dbReference>
<dbReference type="GO" id="GO:0000981">
    <property type="term" value="F:DNA-binding transcription factor activity, RNA polymerase II-specific"/>
    <property type="evidence" value="ECO:0007669"/>
    <property type="project" value="InterPro"/>
</dbReference>
<dbReference type="OrthoDB" id="3525185at2759"/>
<dbReference type="Proteomes" id="UP000285146">
    <property type="component" value="Unassembled WGS sequence"/>
</dbReference>
<dbReference type="CDD" id="cd00067">
    <property type="entry name" value="GAL4"/>
    <property type="match status" value="1"/>
</dbReference>
<dbReference type="PROSITE" id="PS50048">
    <property type="entry name" value="ZN2_CY6_FUNGAL_2"/>
    <property type="match status" value="1"/>
</dbReference>
<dbReference type="SMART" id="SM00066">
    <property type="entry name" value="GAL4"/>
    <property type="match status" value="1"/>
</dbReference>
<evidence type="ECO:0000259" key="3">
    <source>
        <dbReference type="PROSITE" id="PS50048"/>
    </source>
</evidence>
<proteinExistence type="predicted"/>
<dbReference type="STRING" id="1230097.A0A423XFC8"/>
<feature type="region of interest" description="Disordered" evidence="2">
    <location>
        <begin position="53"/>
        <end position="90"/>
    </location>
</feature>
<gene>
    <name evidence="4" type="ORF">VPNG_03300</name>
</gene>
<dbReference type="AlphaFoldDB" id="A0A423XFC8"/>
<dbReference type="PANTHER" id="PTHR38111">
    <property type="entry name" value="ZN(2)-C6 FUNGAL-TYPE DOMAIN-CONTAINING PROTEIN-RELATED"/>
    <property type="match status" value="1"/>
</dbReference>
<organism evidence="4 5">
    <name type="scientific">Cytospora leucostoma</name>
    <dbReference type="NCBI Taxonomy" id="1230097"/>
    <lineage>
        <taxon>Eukaryota</taxon>
        <taxon>Fungi</taxon>
        <taxon>Dikarya</taxon>
        <taxon>Ascomycota</taxon>
        <taxon>Pezizomycotina</taxon>
        <taxon>Sordariomycetes</taxon>
        <taxon>Sordariomycetidae</taxon>
        <taxon>Diaporthales</taxon>
        <taxon>Cytosporaceae</taxon>
        <taxon>Cytospora</taxon>
    </lineage>
</organism>
<dbReference type="Pfam" id="PF00172">
    <property type="entry name" value="Zn_clus"/>
    <property type="match status" value="1"/>
</dbReference>